<dbReference type="SMART" id="SM00530">
    <property type="entry name" value="HTH_XRE"/>
    <property type="match status" value="1"/>
</dbReference>
<dbReference type="InterPro" id="IPR010982">
    <property type="entry name" value="Lambda_DNA-bd_dom_sf"/>
</dbReference>
<evidence type="ECO:0000313" key="3">
    <source>
        <dbReference type="Proteomes" id="UP001582793"/>
    </source>
</evidence>
<dbReference type="InterPro" id="IPR001387">
    <property type="entry name" value="Cro/C1-type_HTH"/>
</dbReference>
<organism evidence="2 3">
    <name type="scientific">Polymorphospora lycopeni</name>
    <dbReference type="NCBI Taxonomy" id="3140240"/>
    <lineage>
        <taxon>Bacteria</taxon>
        <taxon>Bacillati</taxon>
        <taxon>Actinomycetota</taxon>
        <taxon>Actinomycetes</taxon>
        <taxon>Micromonosporales</taxon>
        <taxon>Micromonosporaceae</taxon>
        <taxon>Polymorphospora</taxon>
    </lineage>
</organism>
<protein>
    <submittedName>
        <fullName evidence="2">Helix-turn-helix transcriptional regulator</fullName>
    </submittedName>
</protein>
<dbReference type="Pfam" id="PF13560">
    <property type="entry name" value="HTH_31"/>
    <property type="match status" value="1"/>
</dbReference>
<dbReference type="SUPFAM" id="SSF47413">
    <property type="entry name" value="lambda repressor-like DNA-binding domains"/>
    <property type="match status" value="1"/>
</dbReference>
<comment type="caution">
    <text evidence="2">The sequence shown here is derived from an EMBL/GenBank/DDBJ whole genome shotgun (WGS) entry which is preliminary data.</text>
</comment>
<gene>
    <name evidence="2" type="ORF">AAFH96_06020</name>
</gene>
<dbReference type="EMBL" id="JBCGDC010000011">
    <property type="protein sequence ID" value="MFB6392662.1"/>
    <property type="molecule type" value="Genomic_DNA"/>
</dbReference>
<dbReference type="Proteomes" id="UP001582793">
    <property type="component" value="Unassembled WGS sequence"/>
</dbReference>
<proteinExistence type="predicted"/>
<accession>A0ABV5CKZ3</accession>
<name>A0ABV5CKZ3_9ACTN</name>
<dbReference type="PROSITE" id="PS50943">
    <property type="entry name" value="HTH_CROC1"/>
    <property type="match status" value="1"/>
</dbReference>
<reference evidence="2 3" key="1">
    <citation type="submission" date="2024-04" db="EMBL/GenBank/DDBJ databases">
        <title>Polymorphospora sp. isolated from Baiyangdian Lake in Xiong'an New Area.</title>
        <authorList>
            <person name="Zhang X."/>
            <person name="Liu J."/>
        </authorList>
    </citation>
    <scope>NUCLEOTIDE SEQUENCE [LARGE SCALE GENOMIC DNA]</scope>
    <source>
        <strain evidence="2 3">2-325</strain>
    </source>
</reference>
<evidence type="ECO:0000259" key="1">
    <source>
        <dbReference type="PROSITE" id="PS50943"/>
    </source>
</evidence>
<dbReference type="Gene3D" id="1.10.260.40">
    <property type="entry name" value="lambda repressor-like DNA-binding domains"/>
    <property type="match status" value="1"/>
</dbReference>
<evidence type="ECO:0000313" key="2">
    <source>
        <dbReference type="EMBL" id="MFB6392662.1"/>
    </source>
</evidence>
<sequence length="464" mass="51083">MGDAPNRLRALREQAGLTQQDVADRISALDSRRVPTASTVSRWERGEVAPGLPYRRLLAEVLGVTIEALEISAPLSRPLVDEFAAEVDVRVAESQDRWRRTRQALNVSRHQLAQAAAALYPDARLGSTGLITGPGWLPDAPVDLATIRLVEDPHAAPPVMDGTESETGLVRPQQTLVRQYSRYTHAIRDLARPRLFENRLSWRLLDVDWSNGGRLGFGDTTYFEATDVFESLAHELAYVGLDEGGSLVRPRLALRDLPYRRRIGSPFDLSRRPVLGAISTLTVRRSPDGSAEFLLHRRDPRSVTAAGGMLQVIPSGIFQPSSPMPAARLADFDLWRNVQREFFEELAGLPEAGGDGRPVDYASEPFAGLDRARAEGRLRVYCLGVALDALTLFGEIMTVLVLDSDVFDDLAADFVEANDEGRVVAERFAFDEGTIRGLLDGGRLAPAGAGCVELAWRWRDRLLG</sequence>
<feature type="domain" description="HTH cro/C1-type" evidence="1">
    <location>
        <begin position="8"/>
        <end position="69"/>
    </location>
</feature>
<dbReference type="RefSeq" id="WP_375733378.1">
    <property type="nucleotide sequence ID" value="NZ_JBCGDC010000011.1"/>
</dbReference>
<dbReference type="CDD" id="cd00093">
    <property type="entry name" value="HTH_XRE"/>
    <property type="match status" value="1"/>
</dbReference>
<keyword evidence="3" id="KW-1185">Reference proteome</keyword>